<evidence type="ECO:0008006" key="3">
    <source>
        <dbReference type="Google" id="ProtNLM"/>
    </source>
</evidence>
<sequence>MLYGKTRYGYQRYRCKDCNYTYTFHNHLNKLNKERIWFEKWIIEGYSIRQLSLQSSHSAFKIKNIIRFWLDIPPNERQNFSKFKHIIFDGTFIQGRKSIVTVMDSKERKVFAGQYGVKENSIPQLKQFFYPMIVKGLIPKSATVDGNPHVIKLFKELWPDILIQRCLVHVQRQGLMWCRKFPKRTDAKHLRKLFVKITYIHNFKERKQFLSDVQAWEQKYGCYLAKAPEKGKVFSDLKRARSMLLRAIPDMFHYLNDLNIPSTSNSLEGYFSRLKSKYRQHRGLSPKRRFNYFK</sequence>
<dbReference type="Proteomes" id="UP000230843">
    <property type="component" value="Unassembled WGS sequence"/>
</dbReference>
<evidence type="ECO:0000313" key="2">
    <source>
        <dbReference type="Proteomes" id="UP000230843"/>
    </source>
</evidence>
<organism evidence="1 2">
    <name type="scientific">Candidatus Magasanikbacteria bacterium CG_4_9_14_3_um_filter_32_9</name>
    <dbReference type="NCBI Taxonomy" id="1974644"/>
    <lineage>
        <taxon>Bacteria</taxon>
        <taxon>Candidatus Magasanikiibacteriota</taxon>
    </lineage>
</organism>
<gene>
    <name evidence="1" type="ORF">CO137_00515</name>
</gene>
<proteinExistence type="predicted"/>
<dbReference type="EMBL" id="PFVJ01000013">
    <property type="protein sequence ID" value="PJA90329.1"/>
    <property type="molecule type" value="Genomic_DNA"/>
</dbReference>
<protein>
    <recommendedName>
        <fullName evidence="3">Transposase</fullName>
    </recommendedName>
</protein>
<comment type="caution">
    <text evidence="1">The sequence shown here is derived from an EMBL/GenBank/DDBJ whole genome shotgun (WGS) entry which is preliminary data.</text>
</comment>
<name>A0A2M7Z7N2_9BACT</name>
<dbReference type="AlphaFoldDB" id="A0A2M7Z7N2"/>
<accession>A0A2M7Z7N2</accession>
<evidence type="ECO:0000313" key="1">
    <source>
        <dbReference type="EMBL" id="PJA90329.1"/>
    </source>
</evidence>
<reference evidence="2" key="1">
    <citation type="submission" date="2017-09" db="EMBL/GenBank/DDBJ databases">
        <title>Depth-based differentiation of microbial function through sediment-hosted aquifers and enrichment of novel symbionts in the deep terrestrial subsurface.</title>
        <authorList>
            <person name="Probst A.J."/>
            <person name="Ladd B."/>
            <person name="Jarett J.K."/>
            <person name="Geller-Mcgrath D.E."/>
            <person name="Sieber C.M.K."/>
            <person name="Emerson J.B."/>
            <person name="Anantharaman K."/>
            <person name="Thomas B.C."/>
            <person name="Malmstrom R."/>
            <person name="Stieglmeier M."/>
            <person name="Klingl A."/>
            <person name="Woyke T."/>
            <person name="Ryan C.M."/>
            <person name="Banfield J.F."/>
        </authorList>
    </citation>
    <scope>NUCLEOTIDE SEQUENCE [LARGE SCALE GENOMIC DNA]</scope>
</reference>